<proteinExistence type="predicted"/>
<gene>
    <name evidence="1" type="ORF">CERSUDRAFT_118414</name>
</gene>
<organism evidence="1 2">
    <name type="scientific">Ceriporiopsis subvermispora (strain B)</name>
    <name type="common">White-rot fungus</name>
    <name type="synonym">Gelatoporia subvermispora</name>
    <dbReference type="NCBI Taxonomy" id="914234"/>
    <lineage>
        <taxon>Eukaryota</taxon>
        <taxon>Fungi</taxon>
        <taxon>Dikarya</taxon>
        <taxon>Basidiomycota</taxon>
        <taxon>Agaricomycotina</taxon>
        <taxon>Agaricomycetes</taxon>
        <taxon>Polyporales</taxon>
        <taxon>Gelatoporiaceae</taxon>
        <taxon>Gelatoporia</taxon>
    </lineage>
</organism>
<dbReference type="AlphaFoldDB" id="M2R283"/>
<reference evidence="1 2" key="1">
    <citation type="journal article" date="2012" name="Proc. Natl. Acad. Sci. U.S.A.">
        <title>Comparative genomics of Ceriporiopsis subvermispora and Phanerochaete chrysosporium provide insight into selective ligninolysis.</title>
        <authorList>
            <person name="Fernandez-Fueyo E."/>
            <person name="Ruiz-Duenas F.J."/>
            <person name="Ferreira P."/>
            <person name="Floudas D."/>
            <person name="Hibbett D.S."/>
            <person name="Canessa P."/>
            <person name="Larrondo L.F."/>
            <person name="James T.Y."/>
            <person name="Seelenfreund D."/>
            <person name="Lobos S."/>
            <person name="Polanco R."/>
            <person name="Tello M."/>
            <person name="Honda Y."/>
            <person name="Watanabe T."/>
            <person name="Watanabe T."/>
            <person name="Ryu J.S."/>
            <person name="Kubicek C.P."/>
            <person name="Schmoll M."/>
            <person name="Gaskell J."/>
            <person name="Hammel K.E."/>
            <person name="St John F.J."/>
            <person name="Vanden Wymelenberg A."/>
            <person name="Sabat G."/>
            <person name="Splinter BonDurant S."/>
            <person name="Syed K."/>
            <person name="Yadav J.S."/>
            <person name="Doddapaneni H."/>
            <person name="Subramanian V."/>
            <person name="Lavin J.L."/>
            <person name="Oguiza J.A."/>
            <person name="Perez G."/>
            <person name="Pisabarro A.G."/>
            <person name="Ramirez L."/>
            <person name="Santoyo F."/>
            <person name="Master E."/>
            <person name="Coutinho P.M."/>
            <person name="Henrissat B."/>
            <person name="Lombard V."/>
            <person name="Magnuson J.K."/>
            <person name="Kuees U."/>
            <person name="Hori C."/>
            <person name="Igarashi K."/>
            <person name="Samejima M."/>
            <person name="Held B.W."/>
            <person name="Barry K.W."/>
            <person name="LaButti K.M."/>
            <person name="Lapidus A."/>
            <person name="Lindquist E.A."/>
            <person name="Lucas S.M."/>
            <person name="Riley R."/>
            <person name="Salamov A.A."/>
            <person name="Hoffmeister D."/>
            <person name="Schwenk D."/>
            <person name="Hadar Y."/>
            <person name="Yarden O."/>
            <person name="de Vries R.P."/>
            <person name="Wiebenga A."/>
            <person name="Stenlid J."/>
            <person name="Eastwood D."/>
            <person name="Grigoriev I.V."/>
            <person name="Berka R.M."/>
            <person name="Blanchette R.A."/>
            <person name="Kersten P."/>
            <person name="Martinez A.T."/>
            <person name="Vicuna R."/>
            <person name="Cullen D."/>
        </authorList>
    </citation>
    <scope>NUCLEOTIDE SEQUENCE [LARGE SCALE GENOMIC DNA]</scope>
    <source>
        <strain evidence="1 2">B</strain>
    </source>
</reference>
<keyword evidence="2" id="KW-1185">Reference proteome</keyword>
<accession>M2R283</accession>
<name>M2R283_CERS8</name>
<protein>
    <submittedName>
        <fullName evidence="1">Uncharacterized protein</fullName>
    </submittedName>
</protein>
<dbReference type="EMBL" id="KB445808">
    <property type="protein sequence ID" value="EMD32986.1"/>
    <property type="molecule type" value="Genomic_DNA"/>
</dbReference>
<dbReference type="Proteomes" id="UP000016930">
    <property type="component" value="Unassembled WGS sequence"/>
</dbReference>
<evidence type="ECO:0000313" key="1">
    <source>
        <dbReference type="EMBL" id="EMD32986.1"/>
    </source>
</evidence>
<evidence type="ECO:0000313" key="2">
    <source>
        <dbReference type="Proteomes" id="UP000016930"/>
    </source>
</evidence>
<sequence length="83" mass="9870">MDPMLQKWPLWRCRLIVHFKVARPVLLPEVFCILNRMDPYRISVPLPRTRRMAVAQRQPETGTSLGLRFSSLHHVDRQMRDGF</sequence>
<dbReference type="HOGENOM" id="CLU_2542359_0_0_1"/>